<dbReference type="GO" id="GO:0005634">
    <property type="term" value="C:nucleus"/>
    <property type="evidence" value="ECO:0007669"/>
    <property type="project" value="UniProtKB-SubCell"/>
</dbReference>
<keyword evidence="4" id="KW-0067">ATP-binding</keyword>
<reference evidence="6" key="1">
    <citation type="submission" date="2023-05" db="EMBL/GenBank/DDBJ databases">
        <authorList>
            <person name="Huff M."/>
        </authorList>
    </citation>
    <scope>NUCLEOTIDE SEQUENCE</scope>
</reference>
<dbReference type="AlphaFoldDB" id="A0AAD1YQ25"/>
<dbReference type="Proteomes" id="UP000834106">
    <property type="component" value="Chromosome 2"/>
</dbReference>
<evidence type="ECO:0000256" key="5">
    <source>
        <dbReference type="ARBA" id="ARBA00023242"/>
    </source>
</evidence>
<dbReference type="PANTHER" id="PTHR47157:SF1">
    <property type="entry name" value="CHROMODOMAIN-HELICASE-DNA-BINDING PROTEIN 1-LIKE"/>
    <property type="match status" value="1"/>
</dbReference>
<comment type="subcellular location">
    <subcellularLocation>
        <location evidence="1">Nucleus</location>
    </subcellularLocation>
</comment>
<organism evidence="6 7">
    <name type="scientific">Fraxinus pennsylvanica</name>
    <dbReference type="NCBI Taxonomy" id="56036"/>
    <lineage>
        <taxon>Eukaryota</taxon>
        <taxon>Viridiplantae</taxon>
        <taxon>Streptophyta</taxon>
        <taxon>Embryophyta</taxon>
        <taxon>Tracheophyta</taxon>
        <taxon>Spermatophyta</taxon>
        <taxon>Magnoliopsida</taxon>
        <taxon>eudicotyledons</taxon>
        <taxon>Gunneridae</taxon>
        <taxon>Pentapetalae</taxon>
        <taxon>asterids</taxon>
        <taxon>lamiids</taxon>
        <taxon>Lamiales</taxon>
        <taxon>Oleaceae</taxon>
        <taxon>Oleeae</taxon>
        <taxon>Fraxinus</taxon>
    </lineage>
</organism>
<accession>A0AAD1YQ25</accession>
<dbReference type="GO" id="GO:0006338">
    <property type="term" value="P:chromatin remodeling"/>
    <property type="evidence" value="ECO:0007669"/>
    <property type="project" value="InterPro"/>
</dbReference>
<keyword evidence="7" id="KW-1185">Reference proteome</keyword>
<evidence type="ECO:0000313" key="6">
    <source>
        <dbReference type="EMBL" id="CAI9755282.1"/>
    </source>
</evidence>
<evidence type="ECO:0000256" key="4">
    <source>
        <dbReference type="ARBA" id="ARBA00022840"/>
    </source>
</evidence>
<sequence length="101" mass="11113">MFDALAKLSANVPNAYQRASEFGDLHLGDLHLIDITDDRCSDSNAPQWVALSVVQSYNPRRKIPRSKISISDLEVCIAKASFSAAQNSGMLGSMRRLHLPI</sequence>
<evidence type="ECO:0000256" key="2">
    <source>
        <dbReference type="ARBA" id="ARBA00007025"/>
    </source>
</evidence>
<dbReference type="EMBL" id="OU503037">
    <property type="protein sequence ID" value="CAI9755282.1"/>
    <property type="molecule type" value="Genomic_DNA"/>
</dbReference>
<dbReference type="InterPro" id="IPR043472">
    <property type="entry name" value="Macro_dom-like"/>
</dbReference>
<gene>
    <name evidence="6" type="ORF">FPE_LOCUS2713</name>
</gene>
<dbReference type="InterPro" id="IPR031053">
    <property type="entry name" value="ALC1"/>
</dbReference>
<dbReference type="Gene3D" id="3.40.220.10">
    <property type="entry name" value="Leucine Aminopeptidase, subunit E, domain 1"/>
    <property type="match status" value="1"/>
</dbReference>
<keyword evidence="5" id="KW-0539">Nucleus</keyword>
<evidence type="ECO:0000256" key="1">
    <source>
        <dbReference type="ARBA" id="ARBA00004123"/>
    </source>
</evidence>
<dbReference type="GO" id="GO:0005524">
    <property type="term" value="F:ATP binding"/>
    <property type="evidence" value="ECO:0007669"/>
    <property type="project" value="UniProtKB-KW"/>
</dbReference>
<dbReference type="GO" id="GO:0006281">
    <property type="term" value="P:DNA repair"/>
    <property type="evidence" value="ECO:0007669"/>
    <property type="project" value="InterPro"/>
</dbReference>
<keyword evidence="3" id="KW-0547">Nucleotide-binding</keyword>
<protein>
    <submittedName>
        <fullName evidence="6">Uncharacterized protein</fullName>
    </submittedName>
</protein>
<evidence type="ECO:0000256" key="3">
    <source>
        <dbReference type="ARBA" id="ARBA00022741"/>
    </source>
</evidence>
<comment type="similarity">
    <text evidence="2">Belongs to the SNF2/RAD54 helicase family.</text>
</comment>
<dbReference type="PANTHER" id="PTHR47157">
    <property type="entry name" value="CHROMODOMAIN-HELICASE-DNA-BINDING PROTEIN 1-LIKE"/>
    <property type="match status" value="1"/>
</dbReference>
<name>A0AAD1YQ25_9LAMI</name>
<proteinExistence type="inferred from homology"/>
<dbReference type="GO" id="GO:0003678">
    <property type="term" value="F:DNA helicase activity"/>
    <property type="evidence" value="ECO:0007669"/>
    <property type="project" value="InterPro"/>
</dbReference>
<dbReference type="SUPFAM" id="SSF52949">
    <property type="entry name" value="Macro domain-like"/>
    <property type="match status" value="1"/>
</dbReference>
<evidence type="ECO:0000313" key="7">
    <source>
        <dbReference type="Proteomes" id="UP000834106"/>
    </source>
</evidence>